<dbReference type="PANTHER" id="PTHR45089:SF42">
    <property type="entry name" value="J DOMAIN-CONTAINING PROTEIN"/>
    <property type="match status" value="1"/>
</dbReference>
<proteinExistence type="predicted"/>
<feature type="region of interest" description="Disordered" evidence="1">
    <location>
        <begin position="707"/>
        <end position="842"/>
    </location>
</feature>
<feature type="compositionally biased region" description="Basic and acidic residues" evidence="1">
    <location>
        <begin position="798"/>
        <end position="807"/>
    </location>
</feature>
<organism evidence="3 4">
    <name type="scientific">Pisum sativum</name>
    <name type="common">Garden pea</name>
    <name type="synonym">Lathyrus oleraceus</name>
    <dbReference type="NCBI Taxonomy" id="3888"/>
    <lineage>
        <taxon>Eukaryota</taxon>
        <taxon>Viridiplantae</taxon>
        <taxon>Streptophyta</taxon>
        <taxon>Embryophyta</taxon>
        <taxon>Tracheophyta</taxon>
        <taxon>Spermatophyta</taxon>
        <taxon>Magnoliopsida</taxon>
        <taxon>eudicotyledons</taxon>
        <taxon>Gunneridae</taxon>
        <taxon>Pentapetalae</taxon>
        <taxon>rosids</taxon>
        <taxon>fabids</taxon>
        <taxon>Fabales</taxon>
        <taxon>Fabaceae</taxon>
        <taxon>Papilionoideae</taxon>
        <taxon>50 kb inversion clade</taxon>
        <taxon>NPAAA clade</taxon>
        <taxon>Hologalegina</taxon>
        <taxon>IRL clade</taxon>
        <taxon>Fabeae</taxon>
        <taxon>Lathyrus</taxon>
    </lineage>
</organism>
<dbReference type="InterPro" id="IPR036869">
    <property type="entry name" value="J_dom_sf"/>
</dbReference>
<dbReference type="Pfam" id="PF00226">
    <property type="entry name" value="DnaJ"/>
    <property type="match status" value="1"/>
</dbReference>
<feature type="domain" description="J" evidence="2">
    <location>
        <begin position="67"/>
        <end position="131"/>
    </location>
</feature>
<dbReference type="EMBL" id="JAMSHJ010000003">
    <property type="protein sequence ID" value="KAI5424217.1"/>
    <property type="molecule type" value="Genomic_DNA"/>
</dbReference>
<evidence type="ECO:0000313" key="3">
    <source>
        <dbReference type="EMBL" id="KAI5424217.1"/>
    </source>
</evidence>
<comment type="caution">
    <text evidence="3">The sequence shown here is derived from an EMBL/GenBank/DDBJ whole genome shotgun (WGS) entry which is preliminary data.</text>
</comment>
<name>A0A9D4XPB3_PEA</name>
<evidence type="ECO:0000256" key="1">
    <source>
        <dbReference type="SAM" id="MobiDB-lite"/>
    </source>
</evidence>
<dbReference type="InterPro" id="IPR024593">
    <property type="entry name" value="DUF3444"/>
</dbReference>
<evidence type="ECO:0000259" key="2">
    <source>
        <dbReference type="PROSITE" id="PS50076"/>
    </source>
</evidence>
<keyword evidence="4" id="KW-1185">Reference proteome</keyword>
<dbReference type="OrthoDB" id="10250354at2759"/>
<feature type="compositionally biased region" description="Polar residues" evidence="1">
    <location>
        <begin position="822"/>
        <end position="837"/>
    </location>
</feature>
<dbReference type="PANTHER" id="PTHR45089">
    <property type="entry name" value="DNAJ HEAT SHOCK AMINO-TERMINAL DOMAIN PROTEIN-RELATED"/>
    <property type="match status" value="1"/>
</dbReference>
<dbReference type="PRINTS" id="PR00625">
    <property type="entry name" value="JDOMAIN"/>
</dbReference>
<feature type="compositionally biased region" description="Low complexity" evidence="1">
    <location>
        <begin position="291"/>
        <end position="300"/>
    </location>
</feature>
<evidence type="ECO:0000313" key="4">
    <source>
        <dbReference type="Proteomes" id="UP001058974"/>
    </source>
</evidence>
<dbReference type="SMART" id="SM00271">
    <property type="entry name" value="DnaJ"/>
    <property type="match status" value="1"/>
</dbReference>
<gene>
    <name evidence="3" type="ORF">KIW84_030430</name>
</gene>
<dbReference type="Gene3D" id="1.10.287.110">
    <property type="entry name" value="DnaJ domain"/>
    <property type="match status" value="1"/>
</dbReference>
<feature type="compositionally biased region" description="Basic and acidic residues" evidence="1">
    <location>
        <begin position="365"/>
        <end position="381"/>
    </location>
</feature>
<dbReference type="Pfam" id="PF11926">
    <property type="entry name" value="DUF3444"/>
    <property type="match status" value="2"/>
</dbReference>
<dbReference type="Gramene" id="Psat03G0043000-T1">
    <property type="protein sequence ID" value="KAI5424217.1"/>
    <property type="gene ID" value="KIW84_030430"/>
</dbReference>
<feature type="compositionally biased region" description="Polar residues" evidence="1">
    <location>
        <begin position="301"/>
        <end position="328"/>
    </location>
</feature>
<feature type="compositionally biased region" description="Polar residues" evidence="1">
    <location>
        <begin position="769"/>
        <end position="782"/>
    </location>
</feature>
<feature type="compositionally biased region" description="Basic and acidic residues" evidence="1">
    <location>
        <begin position="747"/>
        <end position="761"/>
    </location>
</feature>
<reference evidence="3 4" key="1">
    <citation type="journal article" date="2022" name="Nat. Genet.">
        <title>Improved pea reference genome and pan-genome highlight genomic features and evolutionary characteristics.</title>
        <authorList>
            <person name="Yang T."/>
            <person name="Liu R."/>
            <person name="Luo Y."/>
            <person name="Hu S."/>
            <person name="Wang D."/>
            <person name="Wang C."/>
            <person name="Pandey M.K."/>
            <person name="Ge S."/>
            <person name="Xu Q."/>
            <person name="Li N."/>
            <person name="Li G."/>
            <person name="Huang Y."/>
            <person name="Saxena R.K."/>
            <person name="Ji Y."/>
            <person name="Li M."/>
            <person name="Yan X."/>
            <person name="He Y."/>
            <person name="Liu Y."/>
            <person name="Wang X."/>
            <person name="Xiang C."/>
            <person name="Varshney R.K."/>
            <person name="Ding H."/>
            <person name="Gao S."/>
            <person name="Zong X."/>
        </authorList>
    </citation>
    <scope>NUCLEOTIDE SEQUENCE [LARGE SCALE GENOMIC DNA]</scope>
    <source>
        <strain evidence="3 4">cv. Zhongwan 6</strain>
    </source>
</reference>
<dbReference type="PROSITE" id="PS50076">
    <property type="entry name" value="DNAJ_2"/>
    <property type="match status" value="1"/>
</dbReference>
<dbReference type="InterPro" id="IPR001623">
    <property type="entry name" value="DnaJ_domain"/>
</dbReference>
<protein>
    <recommendedName>
        <fullName evidence="2">J domain-containing protein</fullName>
    </recommendedName>
</protein>
<dbReference type="Proteomes" id="UP001058974">
    <property type="component" value="Chromosome 3"/>
</dbReference>
<dbReference type="AlphaFoldDB" id="A0A9D4XPB3"/>
<dbReference type="CDD" id="cd06257">
    <property type="entry name" value="DnaJ"/>
    <property type="match status" value="1"/>
</dbReference>
<sequence>MECNKDEALRAKEIAENRLQTGDFAGALKFAMKARRLFPDTQNITQIITICEVHCAAQNKLSTSDMDWYGILLTEKFTEEATIKKQYRKLALLLHPDKNKSAGAEAAFKLIVEANRILSDPAKRSLYNMKVSRLAGIKAPQASSHHHNSFHSQFHTQSSNLNQKETFWTSCQHCNTKYEYYKNIINATLHCRQCFKLFKACDIGSPVAPPGHTSSFYRHKDTPNQVPPKQASQSNGGKPYGKGPEDMFVPHRPVSTKRGAGDGASCKVQKSKDGHGASCKVQKSKDGHGTAGVTKTAAGTSNHATSKAKQSRTQTNVGSKRARQSASADSVDGNGMKDNNVQENDVDPSGLDTGVHSRKSSRKKPQQDESFKTTKVEKREVPPNGGLFNKTSPTSFTADVAGENGETRNKTNGQPEKTDLRKKVKVEQLNPKRKETSNPNIIFCPDPEFSDFDKVRIKDCFAADQYWAIYDDTDSMPRFYARIKKVHSPFKLEYTWLEPNPNLKDEIEWHDADLPIACGKYRLGSTQITKDIDMFSHKVHCVKGSARGSYLVYPMKGETWAIFRHWDIGWASKPEKNAEYQFEFVEVLSDFDEKDGVKVTYLSKVKGFVCLFQQTVQNEVGLFCVPPNELYRFSHRVPSFMMSGGERKDVPKGSFELDPAGLPKSVFQVQVGDPGDVMDDGRLNNGVSSCQESSKCKVDQAKCNESIPKAKLRESGGPERVTPINKKPPMSKAENMGNGHTSTSQHMVREPDKNTSHRDYSQPEGSEAVASQTNKNFKSPQKPNKRNYHVETSTVRRSPRDLSKKNDAGGAGECATSKLADNHSNTNNNVKETQSVESGRACLRKDSGVMGARHDFNKEKSREMFQCGQIWAIYGDRDNMPDVYVQIKKIESTSNFRLHVSELEPCSPPEGFKRAISCGSFKIKKAKPQILSPSAFSHQLKVEPKENSIYEIYPKKGEIWALYKDQNYELTSSDQDRGRSECHIVEVLADSDKGIEVVILLRFSGSQPIFKAPIMRRSKTGVIEILREEVGRFSHQVPAFQHSGEDDLHLRGCWVADPSSIPGVAV</sequence>
<dbReference type="SUPFAM" id="SSF46565">
    <property type="entry name" value="Chaperone J-domain"/>
    <property type="match status" value="1"/>
</dbReference>
<accession>A0A9D4XPB3</accession>
<feature type="region of interest" description="Disordered" evidence="1">
    <location>
        <begin position="212"/>
        <end position="421"/>
    </location>
</feature>